<protein>
    <submittedName>
        <fullName evidence="2">Uncharacterized protein</fullName>
    </submittedName>
</protein>
<dbReference type="EMBL" id="BQNB010011316">
    <property type="protein sequence ID" value="GJS88992.1"/>
    <property type="molecule type" value="Genomic_DNA"/>
</dbReference>
<proteinExistence type="predicted"/>
<comment type="caution">
    <text evidence="2">The sequence shown here is derived from an EMBL/GenBank/DDBJ whole genome shotgun (WGS) entry which is preliminary data.</text>
</comment>
<organism evidence="2 3">
    <name type="scientific">Tanacetum coccineum</name>
    <dbReference type="NCBI Taxonomy" id="301880"/>
    <lineage>
        <taxon>Eukaryota</taxon>
        <taxon>Viridiplantae</taxon>
        <taxon>Streptophyta</taxon>
        <taxon>Embryophyta</taxon>
        <taxon>Tracheophyta</taxon>
        <taxon>Spermatophyta</taxon>
        <taxon>Magnoliopsida</taxon>
        <taxon>eudicotyledons</taxon>
        <taxon>Gunneridae</taxon>
        <taxon>Pentapetalae</taxon>
        <taxon>asterids</taxon>
        <taxon>campanulids</taxon>
        <taxon>Asterales</taxon>
        <taxon>Asteraceae</taxon>
        <taxon>Asteroideae</taxon>
        <taxon>Anthemideae</taxon>
        <taxon>Anthemidinae</taxon>
        <taxon>Tanacetum</taxon>
    </lineage>
</organism>
<feature type="compositionally biased region" description="Polar residues" evidence="1">
    <location>
        <begin position="9"/>
        <end position="22"/>
    </location>
</feature>
<evidence type="ECO:0000313" key="3">
    <source>
        <dbReference type="Proteomes" id="UP001151760"/>
    </source>
</evidence>
<name>A0ABQ4ZJ63_9ASTR</name>
<evidence type="ECO:0000313" key="2">
    <source>
        <dbReference type="EMBL" id="GJS88992.1"/>
    </source>
</evidence>
<feature type="region of interest" description="Disordered" evidence="1">
    <location>
        <begin position="1"/>
        <end position="22"/>
    </location>
</feature>
<keyword evidence="3" id="KW-1185">Reference proteome</keyword>
<evidence type="ECO:0000256" key="1">
    <source>
        <dbReference type="SAM" id="MobiDB-lite"/>
    </source>
</evidence>
<reference evidence="2" key="2">
    <citation type="submission" date="2022-01" db="EMBL/GenBank/DDBJ databases">
        <authorList>
            <person name="Yamashiro T."/>
            <person name="Shiraishi A."/>
            <person name="Satake H."/>
            <person name="Nakayama K."/>
        </authorList>
    </citation>
    <scope>NUCLEOTIDE SEQUENCE</scope>
</reference>
<sequence>MNQNHFEHNSNYSGFDQPSQYSINHQPQSIQEDLNQQKMNDEFKIELRNELLNTMQSLCERILQREQAANVSTHTPEPSRHFNIIYDYNDDDEENTISSNEITSQIPLSIAVTPVLPTMEPEDSLIMGNEEVSTIPEKESDEVIKSSVEDFVPIPSESEDTSGSDNFTSSDDESLSDKDVPEDKVKIYSNPLFEFDEEYISSDVNPLFNEVLEDIESGDSYVSKLDEPALLVTPLFDTNEDECFDPGGVIDEIKACLTSNSISPEIDDADFDPEGDILLLEKLLSDDKSSPLPPKELYFKDLKVIKSSIDTSSDFEDDYYDSEGDIIYLESLLIKYTIPNLPPEVFLDDDQRSLEDEPDKDDLKYIVNFFDPGIHEKNLSPTYVKLPFEDRHYLSLTYVIRIFLPYFSYPVDSSLPFSSGSEDTIFDPDISVFSLEPVASHRSGTFMCFNDCPDFEDSRAHGFVHRSLDLQSLACLLMGIRNPRSY</sequence>
<accession>A0ABQ4ZJ63</accession>
<reference evidence="2" key="1">
    <citation type="journal article" date="2022" name="Int. J. Mol. Sci.">
        <title>Draft Genome of Tanacetum Coccineum: Genomic Comparison of Closely Related Tanacetum-Family Plants.</title>
        <authorList>
            <person name="Yamashiro T."/>
            <person name="Shiraishi A."/>
            <person name="Nakayama K."/>
            <person name="Satake H."/>
        </authorList>
    </citation>
    <scope>NUCLEOTIDE SEQUENCE</scope>
</reference>
<feature type="region of interest" description="Disordered" evidence="1">
    <location>
        <begin position="153"/>
        <end position="181"/>
    </location>
</feature>
<gene>
    <name evidence="2" type="ORF">Tco_0771628</name>
</gene>
<dbReference type="Proteomes" id="UP001151760">
    <property type="component" value="Unassembled WGS sequence"/>
</dbReference>